<dbReference type="GO" id="GO:0004488">
    <property type="term" value="F:methylenetetrahydrofolate dehydrogenase (NADP+) activity"/>
    <property type="evidence" value="ECO:0007669"/>
    <property type="project" value="InterPro"/>
</dbReference>
<dbReference type="InterPro" id="IPR020630">
    <property type="entry name" value="THF_DH/CycHdrlase_cat_dom"/>
</dbReference>
<dbReference type="PANTHER" id="PTHR48099">
    <property type="entry name" value="C-1-TETRAHYDROFOLATE SYNTHASE, CYTOPLASMIC-RELATED"/>
    <property type="match status" value="1"/>
</dbReference>
<organism evidence="3 4">
    <name type="scientific">Astyanax mexicanus</name>
    <name type="common">Blind cave fish</name>
    <name type="synonym">Astyanax fasciatus mexicanus</name>
    <dbReference type="NCBI Taxonomy" id="7994"/>
    <lineage>
        <taxon>Eukaryota</taxon>
        <taxon>Metazoa</taxon>
        <taxon>Chordata</taxon>
        <taxon>Craniata</taxon>
        <taxon>Vertebrata</taxon>
        <taxon>Euteleostomi</taxon>
        <taxon>Actinopterygii</taxon>
        <taxon>Neopterygii</taxon>
        <taxon>Teleostei</taxon>
        <taxon>Ostariophysi</taxon>
        <taxon>Characiformes</taxon>
        <taxon>Characoidei</taxon>
        <taxon>Acestrorhamphidae</taxon>
        <taxon>Acestrorhamphinae</taxon>
        <taxon>Astyanax</taxon>
    </lineage>
</organism>
<evidence type="ECO:0000259" key="2">
    <source>
        <dbReference type="Pfam" id="PF00763"/>
    </source>
</evidence>
<protein>
    <recommendedName>
        <fullName evidence="2">Tetrahydrofolate dehydrogenase/cyclohydrolase catalytic domain-containing protein</fullName>
    </recommendedName>
</protein>
<dbReference type="PANTHER" id="PTHR48099:SF12">
    <property type="entry name" value="MONOFUNCTIONAL C1-TETRAHYDROFOLATE SYNTHASE, MITOCHONDRIAL"/>
    <property type="match status" value="1"/>
</dbReference>
<sequence length="119" mass="12770">MQICLPRHCTEEEVIEEVLRLNEDQNVHGVFLCLPPSILSRRILNTIKPEKDVDGVSDLNVGRLVSGALSEGFPSPVAGAVLELLRASEGDPPVPPAGCWNGSADQPMGRRQSTEAGTL</sequence>
<feature type="domain" description="Tetrahydrofolate dehydrogenase/cyclohydrolase catalytic" evidence="2">
    <location>
        <begin position="3"/>
        <end position="54"/>
    </location>
</feature>
<dbReference type="Gene3D" id="3.40.50.10860">
    <property type="entry name" value="Leucine Dehydrogenase, chain A, domain 1"/>
    <property type="match status" value="1"/>
</dbReference>
<dbReference type="SUPFAM" id="SSF53223">
    <property type="entry name" value="Aminoacid dehydrogenase-like, N-terminal domain"/>
    <property type="match status" value="1"/>
</dbReference>
<evidence type="ECO:0000313" key="3">
    <source>
        <dbReference type="Ensembl" id="ENSAMXP00005013665.1"/>
    </source>
</evidence>
<dbReference type="GO" id="GO:0005829">
    <property type="term" value="C:cytosol"/>
    <property type="evidence" value="ECO:0007669"/>
    <property type="project" value="TreeGrafter"/>
</dbReference>
<proteinExistence type="predicted"/>
<dbReference type="Gene3D" id="3.40.50.720">
    <property type="entry name" value="NAD(P)-binding Rossmann-like Domain"/>
    <property type="match status" value="1"/>
</dbReference>
<dbReference type="Ensembl" id="ENSAMXT00005015140.1">
    <property type="protein sequence ID" value="ENSAMXP00005013665.1"/>
    <property type="gene ID" value="ENSAMXG00005007351.1"/>
</dbReference>
<dbReference type="GO" id="GO:0004477">
    <property type="term" value="F:methenyltetrahydrofolate cyclohydrolase activity"/>
    <property type="evidence" value="ECO:0007669"/>
    <property type="project" value="TreeGrafter"/>
</dbReference>
<feature type="region of interest" description="Disordered" evidence="1">
    <location>
        <begin position="93"/>
        <end position="119"/>
    </location>
</feature>
<dbReference type="InterPro" id="IPR046346">
    <property type="entry name" value="Aminoacid_DH-like_N_sf"/>
</dbReference>
<dbReference type="Proteomes" id="UP000694621">
    <property type="component" value="Unplaced"/>
</dbReference>
<dbReference type="GO" id="GO:0035999">
    <property type="term" value="P:tetrahydrofolate interconversion"/>
    <property type="evidence" value="ECO:0007669"/>
    <property type="project" value="TreeGrafter"/>
</dbReference>
<reference evidence="3" key="1">
    <citation type="submission" date="2025-08" db="UniProtKB">
        <authorList>
            <consortium name="Ensembl"/>
        </authorList>
    </citation>
    <scope>IDENTIFICATION</scope>
</reference>
<dbReference type="AlphaFoldDB" id="A0A8B9HK07"/>
<accession>A0A8B9HK07</accession>
<name>A0A8B9HK07_ASTMX</name>
<dbReference type="Pfam" id="PF00763">
    <property type="entry name" value="THF_DHG_CYH"/>
    <property type="match status" value="1"/>
</dbReference>
<evidence type="ECO:0000256" key="1">
    <source>
        <dbReference type="SAM" id="MobiDB-lite"/>
    </source>
</evidence>
<evidence type="ECO:0000313" key="4">
    <source>
        <dbReference type="Proteomes" id="UP000694621"/>
    </source>
</evidence>